<dbReference type="RefSeq" id="WP_139823250.1">
    <property type="nucleotide sequence ID" value="NZ_BLKU01000005.1"/>
</dbReference>
<organism evidence="2 3">
    <name type="scientific">Mycobacterium kubicae</name>
    <dbReference type="NCBI Taxonomy" id="120959"/>
    <lineage>
        <taxon>Bacteria</taxon>
        <taxon>Bacillati</taxon>
        <taxon>Actinomycetota</taxon>
        <taxon>Actinomycetes</taxon>
        <taxon>Mycobacteriales</taxon>
        <taxon>Mycobacteriaceae</taxon>
        <taxon>Mycobacterium</taxon>
        <taxon>Mycobacterium simiae complex</taxon>
    </lineage>
</organism>
<protein>
    <recommendedName>
        <fullName evidence="1">DNA-binding phage zinc finger domain-containing protein</fullName>
    </recommendedName>
</protein>
<evidence type="ECO:0000313" key="3">
    <source>
        <dbReference type="Proteomes" id="UP000465306"/>
    </source>
</evidence>
<dbReference type="InterPro" id="IPR056911">
    <property type="entry name" value="Phage_Znf_bind_put"/>
</dbReference>
<accession>A0ABQ1BQ30</accession>
<keyword evidence="3" id="KW-1185">Reference proteome</keyword>
<proteinExistence type="predicted"/>
<evidence type="ECO:0000259" key="1">
    <source>
        <dbReference type="Pfam" id="PF24623"/>
    </source>
</evidence>
<reference evidence="2 3" key="1">
    <citation type="journal article" date="2019" name="Emerg. Microbes Infect.">
        <title>Comprehensive subspecies identification of 175 nontuberculous mycobacteria species based on 7547 genomic profiles.</title>
        <authorList>
            <person name="Matsumoto Y."/>
            <person name="Kinjo T."/>
            <person name="Motooka D."/>
            <person name="Nabeya D."/>
            <person name="Jung N."/>
            <person name="Uechi K."/>
            <person name="Horii T."/>
            <person name="Iida T."/>
            <person name="Fujita J."/>
            <person name="Nakamura S."/>
        </authorList>
    </citation>
    <scope>NUCLEOTIDE SEQUENCE [LARGE SCALE GENOMIC DNA]</scope>
    <source>
        <strain evidence="2 3">JCM 13573</strain>
    </source>
</reference>
<name>A0ABQ1BQ30_9MYCO</name>
<gene>
    <name evidence="2" type="ORF">MKUB_32760</name>
</gene>
<feature type="domain" description="DNA-binding phage zinc finger" evidence="1">
    <location>
        <begin position="21"/>
        <end position="62"/>
    </location>
</feature>
<dbReference type="Pfam" id="PF24623">
    <property type="entry name" value="Phage_zn_bind_8"/>
    <property type="match status" value="1"/>
</dbReference>
<evidence type="ECO:0000313" key="2">
    <source>
        <dbReference type="EMBL" id="GFG65786.1"/>
    </source>
</evidence>
<dbReference type="EMBL" id="BLKU01000005">
    <property type="protein sequence ID" value="GFG65786.1"/>
    <property type="molecule type" value="Genomic_DNA"/>
</dbReference>
<sequence length="68" mass="7630">MARSLPGQGGHRLSNPNDPLVRSALKRDCPECDAHPDQWCVGIAAESRTRGRRRSRLHFARCSYEPAD</sequence>
<comment type="caution">
    <text evidence="2">The sequence shown here is derived from an EMBL/GenBank/DDBJ whole genome shotgun (WGS) entry which is preliminary data.</text>
</comment>
<dbReference type="Proteomes" id="UP000465306">
    <property type="component" value="Unassembled WGS sequence"/>
</dbReference>